<dbReference type="Gene3D" id="3.10.129.130">
    <property type="match status" value="1"/>
</dbReference>
<dbReference type="GO" id="GO:0004521">
    <property type="term" value="F:RNA endonuclease activity"/>
    <property type="evidence" value="ECO:0007669"/>
    <property type="project" value="InterPro"/>
</dbReference>
<dbReference type="AlphaFoldDB" id="Q4L0S5"/>
<sequence>MPNGIFFFAQNLIWNMTMNDKLKLYRVTDHYLDFLREVEPKIPENKDNGKARPFVGIILSINGVKYIAPLSSQIRKSQSDFKVKSGDEQKATIRFAYMFPIVDSALIEIDYTEEYKIDFNYTALLIKEDLYINQHKERIHEIATKTYTNMITKRFGFENFCCDFAKLEEKYREYKAQ</sequence>
<dbReference type="GO" id="GO:0003723">
    <property type="term" value="F:RNA binding"/>
    <property type="evidence" value="ECO:0007669"/>
    <property type="project" value="InterPro"/>
</dbReference>
<organism evidence="1">
    <name type="scientific">Haemophilus influenzae biotype aegyptius</name>
    <dbReference type="NCBI Taxonomy" id="725"/>
    <lineage>
        <taxon>Bacteria</taxon>
        <taxon>Pseudomonadati</taxon>
        <taxon>Pseudomonadota</taxon>
        <taxon>Gammaproteobacteria</taxon>
        <taxon>Pasteurellales</taxon>
        <taxon>Pasteurellaceae</taxon>
        <taxon>Haemophilus</taxon>
    </lineage>
</organism>
<reference evidence="1" key="1">
    <citation type="submission" date="2004-06" db="EMBL/GenBank/DDBJ databases">
        <title>Haemophilus influenzae biogroup aegyptius pF1947 sequence.</title>
        <authorList>
            <person name="McGillivary G."/>
            <person name="Actis L.A."/>
        </authorList>
    </citation>
    <scope>NUCLEOTIDE SEQUENCE</scope>
    <source>
        <plasmid evidence="1">pF1947</plasmid>
    </source>
</reference>
<geneLocation type="plasmid" evidence="1">
    <name>pF1947</name>
</geneLocation>
<dbReference type="Pfam" id="PF13958">
    <property type="entry name" value="ToxN_toxin"/>
    <property type="match status" value="1"/>
</dbReference>
<accession>Q4L0S5</accession>
<dbReference type="InterPro" id="IPR025911">
    <property type="entry name" value="ToxN/AbiQ_toxin"/>
</dbReference>
<protein>
    <submittedName>
        <fullName evidence="1">AbiQ-like protein</fullName>
    </submittedName>
</protein>
<proteinExistence type="predicted"/>
<evidence type="ECO:0000313" key="1">
    <source>
        <dbReference type="EMBL" id="AAV40896.1"/>
    </source>
</evidence>
<keyword evidence="1" id="KW-0614">Plasmid</keyword>
<dbReference type="EMBL" id="AY647243">
    <property type="protein sequence ID" value="AAV40896.1"/>
    <property type="molecule type" value="Genomic_DNA"/>
</dbReference>
<dbReference type="InterPro" id="IPR053735">
    <property type="entry name" value="Type_III_TA_endoRNase"/>
</dbReference>
<name>Q4L0S5_HAEIF</name>